<reference evidence="2" key="2">
    <citation type="journal article" date="2017" name="Nat. Plants">
        <title>The Aegilops tauschii genome reveals multiple impacts of transposons.</title>
        <authorList>
            <person name="Zhao G."/>
            <person name="Zou C."/>
            <person name="Li K."/>
            <person name="Wang K."/>
            <person name="Li T."/>
            <person name="Gao L."/>
            <person name="Zhang X."/>
            <person name="Wang H."/>
            <person name="Yang Z."/>
            <person name="Liu X."/>
            <person name="Jiang W."/>
            <person name="Mao L."/>
            <person name="Kong X."/>
            <person name="Jiao Y."/>
            <person name="Jia J."/>
        </authorList>
    </citation>
    <scope>NUCLEOTIDE SEQUENCE [LARGE SCALE GENOMIC DNA]</scope>
    <source>
        <strain evidence="2">cv. AL8/78</strain>
    </source>
</reference>
<organism evidence="1 2">
    <name type="scientific">Aegilops tauschii subsp. strangulata</name>
    <name type="common">Goatgrass</name>
    <dbReference type="NCBI Taxonomy" id="200361"/>
    <lineage>
        <taxon>Eukaryota</taxon>
        <taxon>Viridiplantae</taxon>
        <taxon>Streptophyta</taxon>
        <taxon>Embryophyta</taxon>
        <taxon>Tracheophyta</taxon>
        <taxon>Spermatophyta</taxon>
        <taxon>Magnoliopsida</taxon>
        <taxon>Liliopsida</taxon>
        <taxon>Poales</taxon>
        <taxon>Poaceae</taxon>
        <taxon>BOP clade</taxon>
        <taxon>Pooideae</taxon>
        <taxon>Triticodae</taxon>
        <taxon>Triticeae</taxon>
        <taxon>Triticinae</taxon>
        <taxon>Aegilops</taxon>
    </lineage>
</organism>
<reference evidence="1" key="3">
    <citation type="journal article" date="2017" name="Nature">
        <title>Genome sequence of the progenitor of the wheat D genome Aegilops tauschii.</title>
        <authorList>
            <person name="Luo M.C."/>
            <person name="Gu Y.Q."/>
            <person name="Puiu D."/>
            <person name="Wang H."/>
            <person name="Twardziok S.O."/>
            <person name="Deal K.R."/>
            <person name="Huo N."/>
            <person name="Zhu T."/>
            <person name="Wang L."/>
            <person name="Wang Y."/>
            <person name="McGuire P.E."/>
            <person name="Liu S."/>
            <person name="Long H."/>
            <person name="Ramasamy R.K."/>
            <person name="Rodriguez J.C."/>
            <person name="Van S.L."/>
            <person name="Yuan L."/>
            <person name="Wang Z."/>
            <person name="Xia Z."/>
            <person name="Xiao L."/>
            <person name="Anderson O.D."/>
            <person name="Ouyang S."/>
            <person name="Liang Y."/>
            <person name="Zimin A.V."/>
            <person name="Pertea G."/>
            <person name="Qi P."/>
            <person name="Bennetzen J.L."/>
            <person name="Dai X."/>
            <person name="Dawson M.W."/>
            <person name="Muller H.G."/>
            <person name="Kugler K."/>
            <person name="Rivarola-Duarte L."/>
            <person name="Spannagl M."/>
            <person name="Mayer K.F.X."/>
            <person name="Lu F.H."/>
            <person name="Bevan M.W."/>
            <person name="Leroy P."/>
            <person name="Li P."/>
            <person name="You F.M."/>
            <person name="Sun Q."/>
            <person name="Liu Z."/>
            <person name="Lyons E."/>
            <person name="Wicker T."/>
            <person name="Salzberg S.L."/>
            <person name="Devos K.M."/>
            <person name="Dvorak J."/>
        </authorList>
    </citation>
    <scope>NUCLEOTIDE SEQUENCE [LARGE SCALE GENOMIC DNA]</scope>
    <source>
        <strain evidence="1">cv. AL8/78</strain>
    </source>
</reference>
<evidence type="ECO:0000313" key="2">
    <source>
        <dbReference type="Proteomes" id="UP000015105"/>
    </source>
</evidence>
<dbReference type="AlphaFoldDB" id="A0A453JH40"/>
<keyword evidence="2" id="KW-1185">Reference proteome</keyword>
<protein>
    <submittedName>
        <fullName evidence="1">Uncharacterized protein</fullName>
    </submittedName>
</protein>
<reference evidence="2" key="1">
    <citation type="journal article" date="2014" name="Science">
        <title>Ancient hybridizations among the ancestral genomes of bread wheat.</title>
        <authorList>
            <consortium name="International Wheat Genome Sequencing Consortium,"/>
            <person name="Marcussen T."/>
            <person name="Sandve S.R."/>
            <person name="Heier L."/>
            <person name="Spannagl M."/>
            <person name="Pfeifer M."/>
            <person name="Jakobsen K.S."/>
            <person name="Wulff B.B."/>
            <person name="Steuernagel B."/>
            <person name="Mayer K.F."/>
            <person name="Olsen O.A."/>
        </authorList>
    </citation>
    <scope>NUCLEOTIDE SEQUENCE [LARGE SCALE GENOMIC DNA]</scope>
    <source>
        <strain evidence="2">cv. AL8/78</strain>
    </source>
</reference>
<evidence type="ECO:0000313" key="1">
    <source>
        <dbReference type="EnsemblPlants" id="AET5Gv20052800.7"/>
    </source>
</evidence>
<reference evidence="1" key="4">
    <citation type="submission" date="2019-03" db="UniProtKB">
        <authorList>
            <consortium name="EnsemblPlants"/>
        </authorList>
    </citation>
    <scope>IDENTIFICATION</scope>
</reference>
<proteinExistence type="predicted"/>
<dbReference type="Gramene" id="AET5Gv20052800.7">
    <property type="protein sequence ID" value="AET5Gv20052800.7"/>
    <property type="gene ID" value="AET5Gv20052800"/>
</dbReference>
<dbReference type="Proteomes" id="UP000015105">
    <property type="component" value="Chromosome 5D"/>
</dbReference>
<accession>A0A453JH40</accession>
<reference evidence="1" key="5">
    <citation type="journal article" date="2021" name="G3 (Bethesda)">
        <title>Aegilops tauschii genome assembly Aet v5.0 features greater sequence contiguity and improved annotation.</title>
        <authorList>
            <person name="Wang L."/>
            <person name="Zhu T."/>
            <person name="Rodriguez J.C."/>
            <person name="Deal K.R."/>
            <person name="Dubcovsky J."/>
            <person name="McGuire P.E."/>
            <person name="Lux T."/>
            <person name="Spannagl M."/>
            <person name="Mayer K.F.X."/>
            <person name="Baldrich P."/>
            <person name="Meyers B.C."/>
            <person name="Huo N."/>
            <person name="Gu Y.Q."/>
            <person name="Zhou H."/>
            <person name="Devos K.M."/>
            <person name="Bennetzen J.L."/>
            <person name="Unver T."/>
            <person name="Budak H."/>
            <person name="Gulick P.J."/>
            <person name="Galiba G."/>
            <person name="Kalapos B."/>
            <person name="Nelson D.R."/>
            <person name="Li P."/>
            <person name="You F.M."/>
            <person name="Luo M.C."/>
            <person name="Dvorak J."/>
        </authorList>
    </citation>
    <scope>NUCLEOTIDE SEQUENCE [LARGE SCALE GENOMIC DNA]</scope>
    <source>
        <strain evidence="1">cv. AL8/78</strain>
    </source>
</reference>
<sequence>QNPSTRTHVKLLGPCLKTGWMRIPHAVAAQCSEGHAFRRAGSGRTDDG</sequence>
<dbReference type="EnsemblPlants" id="AET5Gv20052800.7">
    <property type="protein sequence ID" value="AET5Gv20052800.7"/>
    <property type="gene ID" value="AET5Gv20052800"/>
</dbReference>
<name>A0A453JH40_AEGTS</name>